<protein>
    <submittedName>
        <fullName evidence="2">GNAT family N-acetyltransferase</fullName>
    </submittedName>
</protein>
<accession>A0A8J6TNL6</accession>
<feature type="domain" description="BioF2-like acetyltransferase" evidence="1">
    <location>
        <begin position="157"/>
        <end position="300"/>
    </location>
</feature>
<proteinExistence type="predicted"/>
<dbReference type="SUPFAM" id="SSF55729">
    <property type="entry name" value="Acyl-CoA N-acyltransferases (Nat)"/>
    <property type="match status" value="1"/>
</dbReference>
<dbReference type="InterPro" id="IPR016181">
    <property type="entry name" value="Acyl_CoA_acyltransferase"/>
</dbReference>
<evidence type="ECO:0000313" key="2">
    <source>
        <dbReference type="EMBL" id="MBC8362813.1"/>
    </source>
</evidence>
<gene>
    <name evidence="2" type="ORF">H8E23_15620</name>
</gene>
<evidence type="ECO:0000313" key="3">
    <source>
        <dbReference type="Proteomes" id="UP000603434"/>
    </source>
</evidence>
<reference evidence="2 3" key="1">
    <citation type="submission" date="2020-08" db="EMBL/GenBank/DDBJ databases">
        <title>Bridging the membrane lipid divide: bacteria of the FCB group superphylum have the potential to synthesize archaeal ether lipids.</title>
        <authorList>
            <person name="Villanueva L."/>
            <person name="Von Meijenfeldt F.A.B."/>
            <person name="Westbye A.B."/>
            <person name="Yadav S."/>
            <person name="Hopmans E.C."/>
            <person name="Dutilh B.E."/>
            <person name="Sinninghe Damste J.S."/>
        </authorList>
    </citation>
    <scope>NUCLEOTIDE SEQUENCE [LARGE SCALE GENOMIC DNA]</scope>
    <source>
        <strain evidence="2">NIOZ-UU30</strain>
    </source>
</reference>
<sequence length="318" mass="36490">MDQVLALRRDAGRRLKWECLFMEPAWMQVWWNHFGAGSTPCILAVRHKNILIGIAPLIKNDAAACLLGSSDLCDYMDFIVAPQRESEFFTVLIEHLKHNGLALLNLESVRSDSSVLTELAQIAPSLGCRIDCRPDDIAYTLELPPSWKAFLRRLTGKQRHEIRRKLRRLDEAGQVKYRVVEDVGAVRDQMHIFLTLFRSSRPDKAAFMTRPMATYFKSLAEAMAARQMLKLSFLELDGQTVAAVMCFDNRSTVYLYNNGYDRRFRSLSVGLLSKIFSIKDSIQRGRHTYEFLKGNEEYKRHLGGSPMQLFNCQVHLNP</sequence>
<dbReference type="InterPro" id="IPR038740">
    <property type="entry name" value="BioF2-like_GNAT_dom"/>
</dbReference>
<dbReference type="AlphaFoldDB" id="A0A8J6TNL6"/>
<name>A0A8J6TNL6_9BACT</name>
<dbReference type="Pfam" id="PF13480">
    <property type="entry name" value="Acetyltransf_6"/>
    <property type="match status" value="1"/>
</dbReference>
<dbReference type="Gene3D" id="3.40.630.30">
    <property type="match status" value="1"/>
</dbReference>
<dbReference type="Proteomes" id="UP000603434">
    <property type="component" value="Unassembled WGS sequence"/>
</dbReference>
<dbReference type="EMBL" id="JACNJH010000222">
    <property type="protein sequence ID" value="MBC8362813.1"/>
    <property type="molecule type" value="Genomic_DNA"/>
</dbReference>
<comment type="caution">
    <text evidence="2">The sequence shown here is derived from an EMBL/GenBank/DDBJ whole genome shotgun (WGS) entry which is preliminary data.</text>
</comment>
<organism evidence="2 3">
    <name type="scientific">Candidatus Desulfatibia profunda</name>
    <dbReference type="NCBI Taxonomy" id="2841695"/>
    <lineage>
        <taxon>Bacteria</taxon>
        <taxon>Pseudomonadati</taxon>
        <taxon>Thermodesulfobacteriota</taxon>
        <taxon>Desulfobacteria</taxon>
        <taxon>Desulfobacterales</taxon>
        <taxon>Desulfobacterales incertae sedis</taxon>
        <taxon>Candidatus Desulfatibia</taxon>
    </lineage>
</organism>
<evidence type="ECO:0000259" key="1">
    <source>
        <dbReference type="Pfam" id="PF13480"/>
    </source>
</evidence>